<name>A0ABR2ZLM4_9AGAR</name>
<evidence type="ECO:0000256" key="1">
    <source>
        <dbReference type="SAM" id="Phobius"/>
    </source>
</evidence>
<reference evidence="2 3" key="1">
    <citation type="submission" date="2024-05" db="EMBL/GenBank/DDBJ databases">
        <title>A draft genome resource for the thread blight pathogen Marasmius tenuissimus strain MS-2.</title>
        <authorList>
            <person name="Yulfo-Soto G.E."/>
            <person name="Baruah I.K."/>
            <person name="Amoako-Attah I."/>
            <person name="Bukari Y."/>
            <person name="Meinhardt L.W."/>
            <person name="Bailey B.A."/>
            <person name="Cohen S.P."/>
        </authorList>
    </citation>
    <scope>NUCLEOTIDE SEQUENCE [LARGE SCALE GENOMIC DNA]</scope>
    <source>
        <strain evidence="2 3">MS-2</strain>
    </source>
</reference>
<keyword evidence="1" id="KW-0812">Transmembrane</keyword>
<proteinExistence type="predicted"/>
<dbReference type="Gene3D" id="2.60.120.10">
    <property type="entry name" value="Jelly Rolls"/>
    <property type="match status" value="1"/>
</dbReference>
<keyword evidence="1" id="KW-0472">Membrane</keyword>
<gene>
    <name evidence="2" type="ORF">AAF712_010514</name>
</gene>
<dbReference type="SUPFAM" id="SSF51182">
    <property type="entry name" value="RmlC-like cupins"/>
    <property type="match status" value="1"/>
</dbReference>
<dbReference type="Proteomes" id="UP001437256">
    <property type="component" value="Unassembled WGS sequence"/>
</dbReference>
<keyword evidence="1" id="KW-1133">Transmembrane helix</keyword>
<feature type="transmembrane region" description="Helical" evidence="1">
    <location>
        <begin position="179"/>
        <end position="197"/>
    </location>
</feature>
<sequence>MTPPTPGSTAARKSIFTRPLPQAVTYDLSIPDQATITLPPQSTWTSGAHWHETHTEYLQVLCGHAEIRLGDTTLQSVGPKDGVITVPRYAVHEWKRSNLDGLEDDLVVREWTDPKDGMKEVFFRSVNGLVLDALRDGEGSWRMRTLELELMNLFWRADNWPVVLKSQWPPWVHSWATRFVLWAAVLLGWILGCKGIYPKYM</sequence>
<evidence type="ECO:0000313" key="3">
    <source>
        <dbReference type="Proteomes" id="UP001437256"/>
    </source>
</evidence>
<accession>A0ABR2ZLM4</accession>
<dbReference type="InterPro" id="IPR011051">
    <property type="entry name" value="RmlC_Cupin_sf"/>
</dbReference>
<dbReference type="EMBL" id="JBBXMP010000101">
    <property type="protein sequence ID" value="KAL0062580.1"/>
    <property type="molecule type" value="Genomic_DNA"/>
</dbReference>
<comment type="caution">
    <text evidence="2">The sequence shown here is derived from an EMBL/GenBank/DDBJ whole genome shotgun (WGS) entry which is preliminary data.</text>
</comment>
<evidence type="ECO:0008006" key="4">
    <source>
        <dbReference type="Google" id="ProtNLM"/>
    </source>
</evidence>
<dbReference type="InterPro" id="IPR014710">
    <property type="entry name" value="RmlC-like_jellyroll"/>
</dbReference>
<evidence type="ECO:0000313" key="2">
    <source>
        <dbReference type="EMBL" id="KAL0062580.1"/>
    </source>
</evidence>
<organism evidence="2 3">
    <name type="scientific">Marasmius tenuissimus</name>
    <dbReference type="NCBI Taxonomy" id="585030"/>
    <lineage>
        <taxon>Eukaryota</taxon>
        <taxon>Fungi</taxon>
        <taxon>Dikarya</taxon>
        <taxon>Basidiomycota</taxon>
        <taxon>Agaricomycotina</taxon>
        <taxon>Agaricomycetes</taxon>
        <taxon>Agaricomycetidae</taxon>
        <taxon>Agaricales</taxon>
        <taxon>Marasmiineae</taxon>
        <taxon>Marasmiaceae</taxon>
        <taxon>Marasmius</taxon>
    </lineage>
</organism>
<dbReference type="CDD" id="cd02208">
    <property type="entry name" value="cupin_RmlC-like"/>
    <property type="match status" value="1"/>
</dbReference>
<keyword evidence="3" id="KW-1185">Reference proteome</keyword>
<protein>
    <recommendedName>
        <fullName evidence="4">Cupin 2 conserved barrel domain-containing protein</fullName>
    </recommendedName>
</protein>